<sequence>MILALIVLAITFQVATSAPTTTSPPAGFSITSFGLNGSGCPPGSASYVLSSDKSAVNVTYSQYYAEVGPTIPIDQNRKNCQLTFGISVPAGFSFGVASTSSTKHGFYFLDSGVTASQQALYYFQGSGKQATNTEPCDSVTAQNNISGPVAGATYSYTAPFNLAFSNMSPCGASSVLNIDTSIRANNDGNPKGEGFIANDSSDVSFSQWFGSSAIY</sequence>
<accession>A0A409W289</accession>
<reference evidence="2 3" key="1">
    <citation type="journal article" date="2018" name="Evol. Lett.">
        <title>Horizontal gene cluster transfer increased hallucinogenic mushroom diversity.</title>
        <authorList>
            <person name="Reynolds H.T."/>
            <person name="Vijayakumar V."/>
            <person name="Gluck-Thaler E."/>
            <person name="Korotkin H.B."/>
            <person name="Matheny P.B."/>
            <person name="Slot J.C."/>
        </authorList>
    </citation>
    <scope>NUCLEOTIDE SEQUENCE [LARGE SCALE GENOMIC DNA]</scope>
    <source>
        <strain evidence="2 3">SRW20</strain>
    </source>
</reference>
<organism evidence="2 3">
    <name type="scientific">Gymnopilus dilepis</name>
    <dbReference type="NCBI Taxonomy" id="231916"/>
    <lineage>
        <taxon>Eukaryota</taxon>
        <taxon>Fungi</taxon>
        <taxon>Dikarya</taxon>
        <taxon>Basidiomycota</taxon>
        <taxon>Agaricomycotina</taxon>
        <taxon>Agaricomycetes</taxon>
        <taxon>Agaricomycetidae</taxon>
        <taxon>Agaricales</taxon>
        <taxon>Agaricineae</taxon>
        <taxon>Hymenogastraceae</taxon>
        <taxon>Gymnopilus</taxon>
    </lineage>
</organism>
<dbReference type="InParanoid" id="A0A409W289"/>
<comment type="caution">
    <text evidence="2">The sequence shown here is derived from an EMBL/GenBank/DDBJ whole genome shotgun (WGS) entry which is preliminary data.</text>
</comment>
<evidence type="ECO:0000313" key="2">
    <source>
        <dbReference type="EMBL" id="PPQ72615.1"/>
    </source>
</evidence>
<proteinExistence type="predicted"/>
<keyword evidence="1" id="KW-0732">Signal</keyword>
<dbReference type="OrthoDB" id="152248at2759"/>
<evidence type="ECO:0000256" key="1">
    <source>
        <dbReference type="SAM" id="SignalP"/>
    </source>
</evidence>
<evidence type="ECO:0008006" key="4">
    <source>
        <dbReference type="Google" id="ProtNLM"/>
    </source>
</evidence>
<feature type="chain" id="PRO_5019549880" description="Ubiquitin 3 binding protein But2 C-terminal domain-containing protein" evidence="1">
    <location>
        <begin position="18"/>
        <end position="215"/>
    </location>
</feature>
<dbReference type="InterPro" id="IPR025649">
    <property type="entry name" value="DUF4360"/>
</dbReference>
<dbReference type="Pfam" id="PF14273">
    <property type="entry name" value="DUF4360"/>
    <property type="match status" value="1"/>
</dbReference>
<dbReference type="EMBL" id="NHYE01005448">
    <property type="protein sequence ID" value="PPQ72615.1"/>
    <property type="molecule type" value="Genomic_DNA"/>
</dbReference>
<dbReference type="PANTHER" id="PTHR38847">
    <property type="match status" value="1"/>
</dbReference>
<gene>
    <name evidence="2" type="ORF">CVT26_004089</name>
</gene>
<name>A0A409W289_9AGAR</name>
<protein>
    <recommendedName>
        <fullName evidence="4">Ubiquitin 3 binding protein But2 C-terminal domain-containing protein</fullName>
    </recommendedName>
</protein>
<evidence type="ECO:0000313" key="3">
    <source>
        <dbReference type="Proteomes" id="UP000284706"/>
    </source>
</evidence>
<dbReference type="AlphaFoldDB" id="A0A409W289"/>
<feature type="signal peptide" evidence="1">
    <location>
        <begin position="1"/>
        <end position="17"/>
    </location>
</feature>
<keyword evidence="3" id="KW-1185">Reference proteome</keyword>
<dbReference type="PANTHER" id="PTHR38847:SF1">
    <property type="entry name" value="PSEUDOURIDINE SYNTHASE RSUA_RLUA-LIKE DOMAIN-CONTAINING PROTEIN"/>
    <property type="match status" value="1"/>
</dbReference>
<dbReference type="Proteomes" id="UP000284706">
    <property type="component" value="Unassembled WGS sequence"/>
</dbReference>